<gene>
    <name evidence="1" type="ORF">GWO68_12800</name>
</gene>
<protein>
    <recommendedName>
        <fullName evidence="3">SH3 domain-containing protein</fullName>
    </recommendedName>
</protein>
<accession>A0A6B2H0K7</accession>
<dbReference type="Proteomes" id="UP000478546">
    <property type="component" value="Unassembled WGS sequence"/>
</dbReference>
<comment type="caution">
    <text evidence="1">The sequence shown here is derived from an EMBL/GenBank/DDBJ whole genome shotgun (WGS) entry which is preliminary data.</text>
</comment>
<sequence>MACTACQTEIEKQDTSEATIASETGMPPVLPADVLYVTKPLIKGELYSKPDFDSPTLAHFDTSQQIQLLDTTGTLFLKARIDKNAESITGYISKAIVPEQR</sequence>
<proteinExistence type="predicted"/>
<organism evidence="1 2">
    <name type="scientific">Pontibacter fetidus</name>
    <dbReference type="NCBI Taxonomy" id="2700082"/>
    <lineage>
        <taxon>Bacteria</taxon>
        <taxon>Pseudomonadati</taxon>
        <taxon>Bacteroidota</taxon>
        <taxon>Cytophagia</taxon>
        <taxon>Cytophagales</taxon>
        <taxon>Hymenobacteraceae</taxon>
        <taxon>Pontibacter</taxon>
    </lineage>
</organism>
<reference evidence="1 2" key="1">
    <citation type="submission" date="2020-01" db="EMBL/GenBank/DDBJ databases">
        <authorList>
            <person name="Kim M.K."/>
        </authorList>
    </citation>
    <scope>NUCLEOTIDE SEQUENCE [LARGE SCALE GENOMIC DNA]</scope>
    <source>
        <strain evidence="1 2">BT213</strain>
    </source>
</reference>
<dbReference type="AlphaFoldDB" id="A0A6B2H0K7"/>
<dbReference type="EMBL" id="JAAEAA010000016">
    <property type="protein sequence ID" value="NDK56799.1"/>
    <property type="molecule type" value="Genomic_DNA"/>
</dbReference>
<name>A0A6B2H0K7_9BACT</name>
<evidence type="ECO:0000313" key="1">
    <source>
        <dbReference type="EMBL" id="NDK56799.1"/>
    </source>
</evidence>
<evidence type="ECO:0008006" key="3">
    <source>
        <dbReference type="Google" id="ProtNLM"/>
    </source>
</evidence>
<keyword evidence="2" id="KW-1185">Reference proteome</keyword>
<evidence type="ECO:0000313" key="2">
    <source>
        <dbReference type="Proteomes" id="UP000478546"/>
    </source>
</evidence>